<dbReference type="RefSeq" id="WP_084283779.1">
    <property type="nucleotide sequence ID" value="NZ_FWXJ01000008.1"/>
</dbReference>
<proteinExistence type="predicted"/>
<dbReference type="AlphaFoldDB" id="A0A1W2AGG2"/>
<accession>A0A1W2AGG2</accession>
<name>A0A1W2AGG2_9BURK</name>
<organism evidence="1 2">
    <name type="scientific">Polynucleobacter kasalickyi</name>
    <dbReference type="NCBI Taxonomy" id="1938817"/>
    <lineage>
        <taxon>Bacteria</taxon>
        <taxon>Pseudomonadati</taxon>
        <taxon>Pseudomonadota</taxon>
        <taxon>Betaproteobacteria</taxon>
        <taxon>Burkholderiales</taxon>
        <taxon>Burkholderiaceae</taxon>
        <taxon>Polynucleobacter</taxon>
    </lineage>
</organism>
<dbReference type="STRING" id="1938817.SAMN06296008_108136"/>
<reference evidence="1 2" key="1">
    <citation type="submission" date="2017-04" db="EMBL/GenBank/DDBJ databases">
        <authorList>
            <person name="Afonso C.L."/>
            <person name="Miller P.J."/>
            <person name="Scott M.A."/>
            <person name="Spackman E."/>
            <person name="Goraichik I."/>
            <person name="Dimitrov K.M."/>
            <person name="Suarez D.L."/>
            <person name="Swayne D.E."/>
        </authorList>
    </citation>
    <scope>NUCLEOTIDE SEQUENCE [LARGE SCALE GENOMIC DNA]</scope>
    <source>
        <strain evidence="1 2">VK13</strain>
    </source>
</reference>
<sequence length="322" mass="35055">MTKKINRADLDAAAEKYKNWGKWGAEDEVGTLNFTQPEDIVKAAGLVKKGKVISLALNYDASGPQGAKTKYPSMGRINPVHTMLRTGTDAYSGVLDKRGIRAADDMVVMPLQCGTQWDGLGHVFFDNYMYNGFDCREVSSAGAAKCGIEKTKTKMVGRGILLDVARYKGVDTLPDGYGITCEDLDQTAKKQGIEIKRGDFIIVRTGQMEDKIKAGSWDGYPGGDAPGFAFETLEWIQRTELAALASDTWGCEVRPNESEAGINQPWHWITIPIMGMTMGEIFFLKDLADDCAADGVYEFMFVAPALPITGAVGSPTNPLAIK</sequence>
<dbReference type="SUPFAM" id="SSF102198">
    <property type="entry name" value="Putative cyclase"/>
    <property type="match status" value="1"/>
</dbReference>
<dbReference type="InterPro" id="IPR007325">
    <property type="entry name" value="KFase/CYL"/>
</dbReference>
<protein>
    <submittedName>
        <fullName evidence="1">Putative cyclase</fullName>
    </submittedName>
</protein>
<dbReference type="PANTHER" id="PTHR34861:SF10">
    <property type="entry name" value="CYCLASE"/>
    <property type="match status" value="1"/>
</dbReference>
<dbReference type="Gene3D" id="3.50.30.50">
    <property type="entry name" value="Putative cyclase"/>
    <property type="match status" value="1"/>
</dbReference>
<dbReference type="EMBL" id="FWXJ01000008">
    <property type="protein sequence ID" value="SMC59670.1"/>
    <property type="molecule type" value="Genomic_DNA"/>
</dbReference>
<dbReference type="Proteomes" id="UP000192708">
    <property type="component" value="Unassembled WGS sequence"/>
</dbReference>
<dbReference type="GO" id="GO:0019441">
    <property type="term" value="P:L-tryptophan catabolic process to kynurenine"/>
    <property type="evidence" value="ECO:0007669"/>
    <property type="project" value="InterPro"/>
</dbReference>
<dbReference type="PANTHER" id="PTHR34861">
    <property type="match status" value="1"/>
</dbReference>
<keyword evidence="2" id="KW-1185">Reference proteome</keyword>
<evidence type="ECO:0000313" key="1">
    <source>
        <dbReference type="EMBL" id="SMC59670.1"/>
    </source>
</evidence>
<dbReference type="OrthoDB" id="7067800at2"/>
<dbReference type="Pfam" id="PF04199">
    <property type="entry name" value="Cyclase"/>
    <property type="match status" value="1"/>
</dbReference>
<dbReference type="GO" id="GO:0004061">
    <property type="term" value="F:arylformamidase activity"/>
    <property type="evidence" value="ECO:0007669"/>
    <property type="project" value="InterPro"/>
</dbReference>
<evidence type="ECO:0000313" key="2">
    <source>
        <dbReference type="Proteomes" id="UP000192708"/>
    </source>
</evidence>
<dbReference type="InterPro" id="IPR037175">
    <property type="entry name" value="KFase_sf"/>
</dbReference>
<gene>
    <name evidence="1" type="ORF">SAMN06296008_108136</name>
</gene>